<feature type="domain" description="Berberine/berberine-like" evidence="1">
    <location>
        <begin position="167"/>
        <end position="189"/>
    </location>
</feature>
<organism evidence="2 3">
    <name type="scientific">Pedobacter westerhofensis</name>
    <dbReference type="NCBI Taxonomy" id="425512"/>
    <lineage>
        <taxon>Bacteria</taxon>
        <taxon>Pseudomonadati</taxon>
        <taxon>Bacteroidota</taxon>
        <taxon>Sphingobacteriia</taxon>
        <taxon>Sphingobacteriales</taxon>
        <taxon>Sphingobacteriaceae</taxon>
        <taxon>Pedobacter</taxon>
    </lineage>
</organism>
<evidence type="ECO:0000259" key="1">
    <source>
        <dbReference type="Pfam" id="PF08031"/>
    </source>
</evidence>
<dbReference type="GO" id="GO:0050660">
    <property type="term" value="F:flavin adenine dinucleotide binding"/>
    <property type="evidence" value="ECO:0007669"/>
    <property type="project" value="InterPro"/>
</dbReference>
<name>A0A521BL08_9SPHI</name>
<dbReference type="GO" id="GO:0016491">
    <property type="term" value="F:oxidoreductase activity"/>
    <property type="evidence" value="ECO:0007669"/>
    <property type="project" value="InterPro"/>
</dbReference>
<proteinExistence type="predicted"/>
<dbReference type="AlphaFoldDB" id="A0A521BL08"/>
<dbReference type="InterPro" id="IPR012951">
    <property type="entry name" value="BBE"/>
</dbReference>
<gene>
    <name evidence="2" type="ORF">SAMN06265348_102396</name>
</gene>
<dbReference type="InterPro" id="IPR016169">
    <property type="entry name" value="FAD-bd_PCMH_sub2"/>
</dbReference>
<sequence>MLLISPTWYGDPVEGRVVIDKIRQLGTPVMEQLSETSIKGLMEAFAPYILNGSYRYAKTRWVTKLETGLIARIAESAMHIASPLSIITLFHLHGAIARVPVADTAFALRETHYTLIIATEWMPEDAADSNVQKKWANDLFASTAPYSLPGGYPAMLGNEDIEQIAHAHGSNLPKLQSVKKRYDPDNVFKAIPIALSKLKSTTTAE</sequence>
<reference evidence="2 3" key="1">
    <citation type="submission" date="2017-05" db="EMBL/GenBank/DDBJ databases">
        <authorList>
            <person name="Varghese N."/>
            <person name="Submissions S."/>
        </authorList>
    </citation>
    <scope>NUCLEOTIDE SEQUENCE [LARGE SCALE GENOMIC DNA]</scope>
    <source>
        <strain evidence="2 3">DSM 19036</strain>
    </source>
</reference>
<dbReference type="EMBL" id="FXTN01000002">
    <property type="protein sequence ID" value="SMO47793.1"/>
    <property type="molecule type" value="Genomic_DNA"/>
</dbReference>
<evidence type="ECO:0000313" key="2">
    <source>
        <dbReference type="EMBL" id="SMO47793.1"/>
    </source>
</evidence>
<protein>
    <submittedName>
        <fullName evidence="2">Berberine and berberine like</fullName>
    </submittedName>
</protein>
<accession>A0A521BL08</accession>
<dbReference type="Pfam" id="PF08031">
    <property type="entry name" value="BBE"/>
    <property type="match status" value="1"/>
</dbReference>
<dbReference type="Gene3D" id="3.40.462.20">
    <property type="match status" value="1"/>
</dbReference>
<dbReference type="Proteomes" id="UP000320300">
    <property type="component" value="Unassembled WGS sequence"/>
</dbReference>
<keyword evidence="3" id="KW-1185">Reference proteome</keyword>
<dbReference type="OrthoDB" id="545125at2"/>
<dbReference type="Gene3D" id="3.30.465.10">
    <property type="match status" value="1"/>
</dbReference>
<evidence type="ECO:0000313" key="3">
    <source>
        <dbReference type="Proteomes" id="UP000320300"/>
    </source>
</evidence>
<dbReference type="RefSeq" id="WP_142527054.1">
    <property type="nucleotide sequence ID" value="NZ_CBCSJO010000003.1"/>
</dbReference>